<comment type="subunit">
    <text evidence="2">The complex is composed of two ATP-binding proteins (CysA), two transmembrane proteins (CysT and CysW) and a solute-binding protein (CysP).</text>
</comment>
<comment type="subcellular location">
    <subcellularLocation>
        <location evidence="1">Cell membrane</location>
        <topology evidence="1">Multi-pass membrane protein</topology>
    </subcellularLocation>
</comment>
<dbReference type="NCBIfam" id="TIGR02140">
    <property type="entry name" value="permease_CysW"/>
    <property type="match status" value="1"/>
</dbReference>
<dbReference type="InterPro" id="IPR011866">
    <property type="entry name" value="CysW_permease"/>
</dbReference>
<dbReference type="EMBL" id="CP000746">
    <property type="protein sequence ID" value="ABR75046.1"/>
    <property type="molecule type" value="Genomic_DNA"/>
</dbReference>
<keyword evidence="4 9" id="KW-0812">Transmembrane</keyword>
<dbReference type="GO" id="GO:0015419">
    <property type="term" value="F:ABC-type sulfate transporter activity"/>
    <property type="evidence" value="ECO:0007669"/>
    <property type="project" value="InterPro"/>
</dbReference>
<keyword evidence="6" id="KW-0764">Sulfate transport</keyword>
<dbReference type="InterPro" id="IPR005667">
    <property type="entry name" value="Sulph_transpt2"/>
</dbReference>
<dbReference type="CDD" id="cd06261">
    <property type="entry name" value="TM_PBP2"/>
    <property type="match status" value="1"/>
</dbReference>
<evidence type="ECO:0000313" key="11">
    <source>
        <dbReference type="EMBL" id="ABR75046.1"/>
    </source>
</evidence>
<keyword evidence="7 9" id="KW-0472">Membrane</keyword>
<dbReference type="NCBIfam" id="TIGR00969">
    <property type="entry name" value="3a0106s02"/>
    <property type="match status" value="1"/>
</dbReference>
<dbReference type="Gene3D" id="1.10.3720.10">
    <property type="entry name" value="MetI-like"/>
    <property type="match status" value="1"/>
</dbReference>
<feature type="transmembrane region" description="Helical" evidence="9">
    <location>
        <begin position="103"/>
        <end position="126"/>
    </location>
</feature>
<accession>A6VPZ9</accession>
<comment type="function">
    <text evidence="8">Part of the ABC transporter complex CysAWTP (TC 3.A.1.6.1) involved in sulfate/thiosulfate import. Probably responsible for the translocation of the substrate across the membrane.</text>
</comment>
<name>A6VPZ9_ACTSZ</name>
<evidence type="ECO:0000256" key="1">
    <source>
        <dbReference type="ARBA" id="ARBA00004651"/>
    </source>
</evidence>
<evidence type="ECO:0000256" key="9">
    <source>
        <dbReference type="SAM" id="Phobius"/>
    </source>
</evidence>
<dbReference type="Proteomes" id="UP000001114">
    <property type="component" value="Chromosome"/>
</dbReference>
<evidence type="ECO:0000313" key="12">
    <source>
        <dbReference type="Proteomes" id="UP000001114"/>
    </source>
</evidence>
<evidence type="ECO:0000256" key="4">
    <source>
        <dbReference type="ARBA" id="ARBA00022692"/>
    </source>
</evidence>
<dbReference type="InterPro" id="IPR035906">
    <property type="entry name" value="MetI-like_sf"/>
</dbReference>
<feature type="transmembrane region" description="Helical" evidence="9">
    <location>
        <begin position="138"/>
        <end position="161"/>
    </location>
</feature>
<dbReference type="PANTHER" id="PTHR30406">
    <property type="entry name" value="SULFATE TRANSPORT SYSTEM PERMEASE PROTEIN"/>
    <property type="match status" value="1"/>
</dbReference>
<reference evidence="12" key="1">
    <citation type="journal article" date="2010" name="BMC Genomics">
        <title>A genomic perspective on the potential of Actinobacillus succinogenes for industrial succinate production.</title>
        <authorList>
            <person name="McKinlay J.B."/>
            <person name="Laivenieks M."/>
            <person name="Schindler B.D."/>
            <person name="McKinlay A.A."/>
            <person name="Siddaramappa S."/>
            <person name="Challacombe J.F."/>
            <person name="Lowry S.R."/>
            <person name="Clum A."/>
            <person name="Lapidus A.L."/>
            <person name="Burkhart K.B."/>
            <person name="Harkins V."/>
            <person name="Vieille C."/>
        </authorList>
    </citation>
    <scope>NUCLEOTIDE SEQUENCE [LARGE SCALE GENOMIC DNA]</scope>
    <source>
        <strain evidence="12">ATCC 55618 / DSM 22257 / CCUG 43843 / 130Z</strain>
    </source>
</reference>
<keyword evidence="3" id="KW-0813">Transport</keyword>
<dbReference type="KEGG" id="asu:Asuc_1694"/>
<dbReference type="eggNOG" id="COG4208">
    <property type="taxonomic scope" value="Bacteria"/>
</dbReference>
<evidence type="ECO:0000256" key="3">
    <source>
        <dbReference type="ARBA" id="ARBA00022448"/>
    </source>
</evidence>
<gene>
    <name evidence="11" type="ordered locus">Asuc_1694</name>
</gene>
<feature type="transmembrane region" description="Helical" evidence="9">
    <location>
        <begin position="65"/>
        <end position="91"/>
    </location>
</feature>
<sequence length="288" mass="31932">MNISTMPHKNRRRPDWQKRSLIALGFLFFAVILLAPLVTVFYYAFEQGFNLFIRAIGDEEALAAIWLTVKVALIVLPVNVFIGVVMAWTIAYFNFKGKAFLTALLDLPFSISPVVVGLMFLLLFGLDGLVGKWFIEQGFRIVFAMPSIVIVTLFVTFPLIVKSLIPAMAAQGNSEEQAALILGANTWTLFFSVTLPKIKWALIYGVILSNARAMGEFGAVSVISGHIRGLTNTIPLYVEISYNEYRFIAAFACAGLLASLALFTLGCQNLIGRLQRRKTVKSLPRRNA</sequence>
<proteinExistence type="predicted"/>
<organism evidence="11 12">
    <name type="scientific">Actinobacillus succinogenes (strain ATCC 55618 / DSM 22257 / CCUG 43843 / 130Z)</name>
    <dbReference type="NCBI Taxonomy" id="339671"/>
    <lineage>
        <taxon>Bacteria</taxon>
        <taxon>Pseudomonadati</taxon>
        <taxon>Pseudomonadota</taxon>
        <taxon>Gammaproteobacteria</taxon>
        <taxon>Pasteurellales</taxon>
        <taxon>Pasteurellaceae</taxon>
        <taxon>Actinobacillus</taxon>
    </lineage>
</organism>
<feature type="transmembrane region" description="Helical" evidence="9">
    <location>
        <begin position="247"/>
        <end position="271"/>
    </location>
</feature>
<evidence type="ECO:0000256" key="5">
    <source>
        <dbReference type="ARBA" id="ARBA00022989"/>
    </source>
</evidence>
<dbReference type="STRING" id="339671.Asuc_1694"/>
<protein>
    <submittedName>
        <fullName evidence="11">Sulfate ABC transporter, inner membrane subunit CysW</fullName>
    </submittedName>
</protein>
<dbReference type="RefSeq" id="WP_012073423.1">
    <property type="nucleotide sequence ID" value="NC_009655.1"/>
</dbReference>
<evidence type="ECO:0000256" key="7">
    <source>
        <dbReference type="ARBA" id="ARBA00023136"/>
    </source>
</evidence>
<dbReference type="GO" id="GO:0005886">
    <property type="term" value="C:plasma membrane"/>
    <property type="evidence" value="ECO:0007669"/>
    <property type="project" value="UniProtKB-SubCell"/>
</dbReference>
<evidence type="ECO:0000256" key="8">
    <source>
        <dbReference type="ARBA" id="ARBA00025323"/>
    </source>
</evidence>
<dbReference type="AlphaFoldDB" id="A6VPZ9"/>
<dbReference type="SUPFAM" id="SSF161098">
    <property type="entry name" value="MetI-like"/>
    <property type="match status" value="1"/>
</dbReference>
<feature type="transmembrane region" description="Helical" evidence="9">
    <location>
        <begin position="21"/>
        <end position="45"/>
    </location>
</feature>
<dbReference type="PROSITE" id="PS50928">
    <property type="entry name" value="ABC_TM1"/>
    <property type="match status" value="1"/>
</dbReference>
<dbReference type="HOGENOM" id="CLU_016047_14_0_6"/>
<dbReference type="InterPro" id="IPR000515">
    <property type="entry name" value="MetI-like"/>
</dbReference>
<evidence type="ECO:0000256" key="2">
    <source>
        <dbReference type="ARBA" id="ARBA00011779"/>
    </source>
</evidence>
<dbReference type="Pfam" id="PF00528">
    <property type="entry name" value="BPD_transp_1"/>
    <property type="match status" value="1"/>
</dbReference>
<evidence type="ECO:0000259" key="10">
    <source>
        <dbReference type="PROSITE" id="PS50928"/>
    </source>
</evidence>
<feature type="domain" description="ABC transmembrane type-1" evidence="10">
    <location>
        <begin position="65"/>
        <end position="266"/>
    </location>
</feature>
<evidence type="ECO:0000256" key="6">
    <source>
        <dbReference type="ARBA" id="ARBA00023032"/>
    </source>
</evidence>
<keyword evidence="5 9" id="KW-1133">Transmembrane helix</keyword>
<dbReference type="PANTHER" id="PTHR30406:SF1">
    <property type="entry name" value="SULFATE TRANSPORT SYSTEM PERMEASE PROTEIN CYSW"/>
    <property type="match status" value="1"/>
</dbReference>
<keyword evidence="12" id="KW-1185">Reference proteome</keyword>